<protein>
    <submittedName>
        <fullName evidence="2">Movement protein</fullName>
    </submittedName>
</protein>
<evidence type="ECO:0000313" key="2">
    <source>
        <dbReference type="EMBL" id="AKN09003.1"/>
    </source>
</evidence>
<accession>A0A0H3Y8P8</accession>
<dbReference type="EMBL" id="KM507063">
    <property type="protein sequence ID" value="AKN09003.1"/>
    <property type="molecule type" value="Genomic_RNA"/>
</dbReference>
<feature type="region of interest" description="Disordered" evidence="1">
    <location>
        <begin position="342"/>
        <end position="365"/>
    </location>
</feature>
<dbReference type="Pfam" id="PF01107">
    <property type="entry name" value="MP"/>
    <property type="match status" value="1"/>
</dbReference>
<dbReference type="InterPro" id="IPR028919">
    <property type="entry name" value="Viral_movement"/>
</dbReference>
<reference evidence="2" key="1">
    <citation type="journal article" date="2015" name="PLoS ONE">
        <title>Characterization of New Isolates of Apricot vein clearing-associated virus and of a New Prunus-Infecting Virus: Evidence for Recombination as a Driving Force in Betaflexiviridae Evolution.</title>
        <authorList>
            <person name="Marais A."/>
            <person name="Faure C."/>
            <person name="Mustafayev E."/>
            <person name="Candresse T."/>
        </authorList>
    </citation>
    <scope>NUCLEOTIDE SEQUENCE</scope>
    <source>
        <strain evidence="2">13025</strain>
    </source>
</reference>
<organism evidence="2">
    <name type="scientific">Prunevirus armeniacae</name>
    <dbReference type="NCBI Taxonomy" id="1343920"/>
    <lineage>
        <taxon>Viruses</taxon>
        <taxon>Riboviria</taxon>
        <taxon>Orthornavirae</taxon>
        <taxon>Kitrinoviricota</taxon>
        <taxon>Alsuviricetes</taxon>
        <taxon>Tymovirales</taxon>
        <taxon>Betaflexiviridae</taxon>
        <taxon>Trivirinae</taxon>
        <taxon>Prunevirus</taxon>
    </lineage>
</organism>
<evidence type="ECO:0000256" key="1">
    <source>
        <dbReference type="SAM" id="MobiDB-lite"/>
    </source>
</evidence>
<proteinExistence type="predicted"/>
<sequence>MALINVQSLCEKLSLDESILGSSEINKLYPKDHHEFIFKDEVKLMIGGNLDGSLVSLQAPILTSERLSQIKTAKPKSAYLHLGFVPIVLQSLLPSGNDLIKGTCALIDTSRCSLSTGLIDIFKFKFTSKNPRAGKLLTINAPIDINDEVSVGSVQLLLQVEGVDLREKRSVMSITVGMSCVPTTNASLLHKLSGERPSWNLLNVESLSSEDKESEQAFQDLFLNCKTGVVETGKIEYLKGGRKLPFFGKRFQPVFRRDIKTTGLLEIPTESRSLSRSLSQRSIGSEYNSGLFEKPRFSLERNFKDVFEKSEKRCLFPGYLHNDLGSICRSNRPMGLEDHCGRSGKEFDRRSSKEEGCNPKSSSETNCWECRRDWGQRELPMAQRGHTCAGIFPPSRAGELRSPDQLEGLGECTDASHKEPSEQELEANNYEGGNEIFSRSGFGLLLGGSNSSGSSCRKNA</sequence>
<feature type="compositionally biased region" description="Basic and acidic residues" evidence="1">
    <location>
        <begin position="342"/>
        <end position="357"/>
    </location>
</feature>
<name>A0A0H3Y8P8_9VIRU</name>